<reference evidence="2 3" key="1">
    <citation type="submission" date="2024-11" db="EMBL/GenBank/DDBJ databases">
        <title>The Natural Products Discovery Center: Release of the First 8490 Sequenced Strains for Exploring Actinobacteria Biosynthetic Diversity.</title>
        <authorList>
            <person name="Kalkreuter E."/>
            <person name="Kautsar S.A."/>
            <person name="Yang D."/>
            <person name="Bader C.D."/>
            <person name="Teijaro C.N."/>
            <person name="Fluegel L."/>
            <person name="Davis C.M."/>
            <person name="Simpson J.R."/>
            <person name="Lauterbach L."/>
            <person name="Steele A.D."/>
            <person name="Gui C."/>
            <person name="Meng S."/>
            <person name="Li G."/>
            <person name="Viehrig K."/>
            <person name="Ye F."/>
            <person name="Su P."/>
            <person name="Kiefer A.F."/>
            <person name="Nichols A."/>
            <person name="Cepeda A.J."/>
            <person name="Yan W."/>
            <person name="Fan B."/>
            <person name="Jiang Y."/>
            <person name="Adhikari A."/>
            <person name="Zheng C.-J."/>
            <person name="Schuster L."/>
            <person name="Cowan T.M."/>
            <person name="Smanski M.J."/>
            <person name="Chevrette M.G."/>
            <person name="De Carvalho L.P.S."/>
            <person name="Shen B."/>
        </authorList>
    </citation>
    <scope>NUCLEOTIDE SEQUENCE [LARGE SCALE GENOMIC DNA]</scope>
    <source>
        <strain evidence="2 3">NPDC020863</strain>
    </source>
</reference>
<protein>
    <submittedName>
        <fullName evidence="2">Uncharacterized protein</fullName>
    </submittedName>
</protein>
<accession>A0ABW8LKD1</accession>
<organism evidence="2 3">
    <name type="scientific">Streptomyces milbemycinicus</name>
    <dbReference type="NCBI Taxonomy" id="476552"/>
    <lineage>
        <taxon>Bacteria</taxon>
        <taxon>Bacillati</taxon>
        <taxon>Actinomycetota</taxon>
        <taxon>Actinomycetes</taxon>
        <taxon>Kitasatosporales</taxon>
        <taxon>Streptomycetaceae</taxon>
        <taxon>Streptomyces</taxon>
    </lineage>
</organism>
<sequence length="200" mass="22226">MSPKSFYELVFSVAPGAARKDAHYVVGSLDEVKRALDSELSASANVYLLCWHSTKLALNVYERGECIHSINLHPYITVSVDGYPDITFLESGKPTGYEVGADDPYKVETALSDGMFSGELDDAIEVTVGWASVEVPPLVGEIAVDGDYVKLVDHPSDDDGYDEGYEDDEDFDEDDFDEDELEDEFIERGYVPYGFTDFEE</sequence>
<dbReference type="RefSeq" id="WP_404746449.1">
    <property type="nucleotide sequence ID" value="NZ_JBJDQH010000005.1"/>
</dbReference>
<evidence type="ECO:0000313" key="3">
    <source>
        <dbReference type="Proteomes" id="UP001620295"/>
    </source>
</evidence>
<proteinExistence type="predicted"/>
<keyword evidence="3" id="KW-1185">Reference proteome</keyword>
<gene>
    <name evidence="2" type="ORF">ACI2L5_15715</name>
</gene>
<comment type="caution">
    <text evidence="2">The sequence shown here is derived from an EMBL/GenBank/DDBJ whole genome shotgun (WGS) entry which is preliminary data.</text>
</comment>
<evidence type="ECO:0000256" key="1">
    <source>
        <dbReference type="SAM" id="MobiDB-lite"/>
    </source>
</evidence>
<feature type="region of interest" description="Disordered" evidence="1">
    <location>
        <begin position="153"/>
        <end position="174"/>
    </location>
</feature>
<feature type="compositionally biased region" description="Acidic residues" evidence="1">
    <location>
        <begin position="158"/>
        <end position="174"/>
    </location>
</feature>
<name>A0ABW8LKD1_9ACTN</name>
<dbReference type="EMBL" id="JBJDQH010000005">
    <property type="protein sequence ID" value="MFK4266371.1"/>
    <property type="molecule type" value="Genomic_DNA"/>
</dbReference>
<evidence type="ECO:0000313" key="2">
    <source>
        <dbReference type="EMBL" id="MFK4266371.1"/>
    </source>
</evidence>
<dbReference type="Proteomes" id="UP001620295">
    <property type="component" value="Unassembled WGS sequence"/>
</dbReference>